<evidence type="ECO:0000313" key="5">
    <source>
        <dbReference type="EMBL" id="CAK0732583.1"/>
    </source>
</evidence>
<comment type="caution">
    <text evidence="5">The sequence shown here is derived from an EMBL/GenBank/DDBJ whole genome shotgun (WGS) entry which is preliminary data.</text>
</comment>
<dbReference type="GO" id="GO:0016757">
    <property type="term" value="F:glycosyltransferase activity"/>
    <property type="evidence" value="ECO:0007669"/>
    <property type="project" value="InterPro"/>
</dbReference>
<dbReference type="InterPro" id="IPR004263">
    <property type="entry name" value="Exostosin"/>
</dbReference>
<evidence type="ECO:0000256" key="3">
    <source>
        <dbReference type="ARBA" id="ARBA00023034"/>
    </source>
</evidence>
<comment type="similarity">
    <text evidence="2">Belongs to the glycosyltransferase 47 family.</text>
</comment>
<dbReference type="PANTHER" id="PTHR11062:SF281">
    <property type="entry name" value="EXOSTOSIN-LIKE 2"/>
    <property type="match status" value="1"/>
</dbReference>
<keyword evidence="3" id="KW-0333">Golgi apparatus</keyword>
<keyword evidence="6" id="KW-1185">Reference proteome</keyword>
<comment type="subcellular location">
    <subcellularLocation>
        <location evidence="1">Golgi apparatus membrane</location>
        <topology evidence="1">Single-pass type II membrane protein</topology>
    </subcellularLocation>
</comment>
<evidence type="ECO:0000313" key="6">
    <source>
        <dbReference type="Proteomes" id="UP001314263"/>
    </source>
</evidence>
<dbReference type="EMBL" id="CAUYUE010000001">
    <property type="protein sequence ID" value="CAK0732583.1"/>
    <property type="molecule type" value="Genomic_DNA"/>
</dbReference>
<accession>A0AAV1HPE3</accession>
<name>A0AAV1HPE3_9CHLO</name>
<dbReference type="AlphaFoldDB" id="A0AAV1HPE3"/>
<organism evidence="5 6">
    <name type="scientific">Coccomyxa viridis</name>
    <dbReference type="NCBI Taxonomy" id="1274662"/>
    <lineage>
        <taxon>Eukaryota</taxon>
        <taxon>Viridiplantae</taxon>
        <taxon>Chlorophyta</taxon>
        <taxon>core chlorophytes</taxon>
        <taxon>Trebouxiophyceae</taxon>
        <taxon>Trebouxiophyceae incertae sedis</taxon>
        <taxon>Coccomyxaceae</taxon>
        <taxon>Coccomyxa</taxon>
    </lineage>
</organism>
<evidence type="ECO:0000259" key="4">
    <source>
        <dbReference type="Pfam" id="PF03016"/>
    </source>
</evidence>
<dbReference type="InterPro" id="IPR040911">
    <property type="entry name" value="Exostosin_GT47"/>
</dbReference>
<reference evidence="5 6" key="1">
    <citation type="submission" date="2023-10" db="EMBL/GenBank/DDBJ databases">
        <authorList>
            <person name="Maclean D."/>
            <person name="Macfadyen A."/>
        </authorList>
    </citation>
    <scope>NUCLEOTIDE SEQUENCE [LARGE SCALE GENOMIC DNA]</scope>
</reference>
<dbReference type="GO" id="GO:0000139">
    <property type="term" value="C:Golgi membrane"/>
    <property type="evidence" value="ECO:0007669"/>
    <property type="project" value="UniProtKB-SubCell"/>
</dbReference>
<feature type="domain" description="Exostosin GT47" evidence="4">
    <location>
        <begin position="26"/>
        <end position="294"/>
    </location>
</feature>
<proteinExistence type="inferred from homology"/>
<dbReference type="Pfam" id="PF03016">
    <property type="entry name" value="Exostosin_GT47"/>
    <property type="match status" value="1"/>
</dbReference>
<protein>
    <recommendedName>
        <fullName evidence="4">Exostosin GT47 domain-containing protein</fullName>
    </recommendedName>
</protein>
<dbReference type="Proteomes" id="UP001314263">
    <property type="component" value="Unassembled WGS sequence"/>
</dbReference>
<gene>
    <name evidence="5" type="ORF">CVIRNUC_000151</name>
</gene>
<dbReference type="PANTHER" id="PTHR11062">
    <property type="entry name" value="EXOSTOSIN HEPARAN SULFATE GLYCOSYLTRANSFERASE -RELATED"/>
    <property type="match status" value="1"/>
</dbReference>
<evidence type="ECO:0000256" key="1">
    <source>
        <dbReference type="ARBA" id="ARBA00004323"/>
    </source>
</evidence>
<evidence type="ECO:0000256" key="2">
    <source>
        <dbReference type="ARBA" id="ARBA00010271"/>
    </source>
</evidence>
<sequence length="328" mass="36250">MCRLHIINGLPFTGAAASNAELHKYGHYSAPYWVAESIRASRHYTTDLAAADVIFVKDYCLITSIIAMYHSGAYSDGWEPLAQLGLAYKIIAKSARYKRRNGADYVFFSPHAVAGLGGYIETACNMFKSALHIVAEASQRYVCGYVQPEARDNLLVVPYASPHLEEEPQPGPKHNRDIHFYFHGGCAPNDSEGSYGYRMRAYIVKRIQQLKLRDASVTCTSDRPVVSHAVIRQEMRRAVFCLLLPGDTASSSRLTEIVLAGCIPVFLGPPWHAQPLAARLRYPDFSVFFQLDALSHLGGASLGVPHEPLAGQAASSVWDQQWYAPICS</sequence>